<proteinExistence type="predicted"/>
<evidence type="ECO:0000313" key="2">
    <source>
        <dbReference type="Proteomes" id="UP000594800"/>
    </source>
</evidence>
<keyword evidence="2" id="KW-1185">Reference proteome</keyword>
<dbReference type="RefSeq" id="WP_196102516.1">
    <property type="nucleotide sequence ID" value="NZ_CP064942.1"/>
</dbReference>
<reference evidence="1 2" key="1">
    <citation type="submission" date="2020-11" db="EMBL/GenBank/DDBJ databases">
        <title>Description of Pontivivens ytuae sp. nov. isolated from deep sea sediment of Mariana Trench.</title>
        <authorList>
            <person name="Wang Z."/>
            <person name="Sun Q.-L."/>
            <person name="Xu X.-D."/>
            <person name="Tang Y.-Z."/>
            <person name="Zhang J."/>
        </authorList>
    </citation>
    <scope>NUCLEOTIDE SEQUENCE [LARGE SCALE GENOMIC DNA]</scope>
    <source>
        <strain evidence="1 2">MT2928</strain>
    </source>
</reference>
<sequence>MALQLCDALFIGFEHARLGGLQDALDEAGDGLLGLGDLGLEGGGPLAHLAGAQVPDLAEQGPGDLGERPVGLDLDEDAFEALLDLLARDALAVERASLLAAEIIGIGLRLARRPASGQQRVAARAADGAAQDEVLGDVLAGRCVGALLQARLNTLVCLQADQGRVHALAGRDVPGGRIDVARIDDLAEEPDDGLGAQAAAGQIRREVGMVFEVALEFGLAAEAAGGEALQPCADGGSRGRIDDELLAAIVRCVAVADGRAEHPVALLDPRLHLLDDLAGVLLALQLALGGDRGAAIALFRV</sequence>
<dbReference type="Proteomes" id="UP000594800">
    <property type="component" value="Chromosome"/>
</dbReference>
<dbReference type="EMBL" id="CP064942">
    <property type="protein sequence ID" value="QPH53306.1"/>
    <property type="molecule type" value="Genomic_DNA"/>
</dbReference>
<name>A0A7S9LQL5_9RHOB</name>
<dbReference type="AlphaFoldDB" id="A0A7S9LQL5"/>
<gene>
    <name evidence="1" type="ORF">I0K15_16165</name>
</gene>
<accession>A0A7S9LQL5</accession>
<organism evidence="1 2">
    <name type="scientific">Pontivivens ytuae</name>
    <dbReference type="NCBI Taxonomy" id="2789856"/>
    <lineage>
        <taxon>Bacteria</taxon>
        <taxon>Pseudomonadati</taxon>
        <taxon>Pseudomonadota</taxon>
        <taxon>Alphaproteobacteria</taxon>
        <taxon>Rhodobacterales</taxon>
        <taxon>Paracoccaceae</taxon>
        <taxon>Pontivivens</taxon>
    </lineage>
</organism>
<evidence type="ECO:0000313" key="1">
    <source>
        <dbReference type="EMBL" id="QPH53306.1"/>
    </source>
</evidence>
<dbReference type="KEGG" id="poz:I0K15_16165"/>
<protein>
    <submittedName>
        <fullName evidence="1">Uncharacterized protein</fullName>
    </submittedName>
</protein>